<gene>
    <name evidence="1" type="ORF">DFQ10_101399</name>
</gene>
<proteinExistence type="predicted"/>
<dbReference type="Proteomes" id="UP000256980">
    <property type="component" value="Unassembled WGS sequence"/>
</dbReference>
<sequence>MVNQDLVIMILGLTSINKLKKSNDEQKFNL</sequence>
<evidence type="ECO:0000313" key="2">
    <source>
        <dbReference type="Proteomes" id="UP000256980"/>
    </source>
</evidence>
<dbReference type="AlphaFoldDB" id="A0A3D9HAV7"/>
<evidence type="ECO:0000313" key="1">
    <source>
        <dbReference type="EMBL" id="RED46628.1"/>
    </source>
</evidence>
<dbReference type="EMBL" id="QRDV01000001">
    <property type="protein sequence ID" value="RED46628.1"/>
    <property type="molecule type" value="Genomic_DNA"/>
</dbReference>
<comment type="caution">
    <text evidence="1">The sequence shown here is derived from an EMBL/GenBank/DDBJ whole genome shotgun (WGS) entry which is preliminary data.</text>
</comment>
<reference evidence="1 2" key="1">
    <citation type="submission" date="2018-07" db="EMBL/GenBank/DDBJ databases">
        <title>Genomic Encyclopedia of Type Strains, Phase III (KMG-III): the genomes of soil and plant-associated and newly described type strains.</title>
        <authorList>
            <person name="Whitman W."/>
        </authorList>
    </citation>
    <scope>NUCLEOTIDE SEQUENCE [LARGE SCALE GENOMIC DNA]</scope>
    <source>
        <strain evidence="1 2">CECT 7946</strain>
    </source>
</reference>
<name>A0A3D9HAV7_9FLAO</name>
<keyword evidence="2" id="KW-1185">Reference proteome</keyword>
<organism evidence="1 2">
    <name type="scientific">Winogradskyella eximia</name>
    <dbReference type="NCBI Taxonomy" id="262006"/>
    <lineage>
        <taxon>Bacteria</taxon>
        <taxon>Pseudomonadati</taxon>
        <taxon>Bacteroidota</taxon>
        <taxon>Flavobacteriia</taxon>
        <taxon>Flavobacteriales</taxon>
        <taxon>Flavobacteriaceae</taxon>
        <taxon>Winogradskyella</taxon>
    </lineage>
</organism>
<protein>
    <submittedName>
        <fullName evidence="1">Uncharacterized protein</fullName>
    </submittedName>
</protein>
<accession>A0A3D9HAV7</accession>